<evidence type="ECO:0008006" key="9">
    <source>
        <dbReference type="Google" id="ProtNLM"/>
    </source>
</evidence>
<keyword evidence="5" id="KW-0449">Lipoprotein</keyword>
<dbReference type="Gene3D" id="3.40.190.10">
    <property type="entry name" value="Periplasmic binding protein-like II"/>
    <property type="match status" value="1"/>
</dbReference>
<sequence>MYKNKLFRINILKKLTCLGLVVLTAIGTVACKSTVSNSSATNTSGDNTLTISVITKDNYLDTAIKKYKEKHPGTIINIKEYTSDPLPGGNEGKVSRSVEDEKPEDVEKYVTAMNTELMSGKGTDIISLNTLPYEKYIDKNLLANLSDMIKGDKNFDLNNYYSNILDAMKYNGNLYSFPLSISLNVLETNKALLDKYNIKVDDNKWNWNDFEDTAAKIVDGSKKDGVQGIYALSGVDGSMLVSYLVSENYNKFVDKTQKTLSFDSKEFIELMNLAKSMIDKNYVNTDTADGKVGNLTKRGGVVFSPTKLSMYFDLMLKKQVYEGGVDFLKYPGEGDNLSFTATTTFGINNKSSNKDLAWDFLKFLVSDEMMSESSWTSFPINKTASSKAAQDTIDTSKKAIGNNKLKFADNGQVIKITKPLTQEDVDIVPELISKAKKYAPVDQKVLDIVQEESKVFFDGQKTANDAAKTIQDRVNTYINE</sequence>
<dbReference type="Proteomes" id="UP000190959">
    <property type="component" value="Unassembled WGS sequence"/>
</dbReference>
<dbReference type="PANTHER" id="PTHR43649:SF33">
    <property type="entry name" value="POLYGALACTURONAN_RHAMNOGALACTURONAN-BINDING PROTEIN YTCQ"/>
    <property type="match status" value="1"/>
</dbReference>
<evidence type="ECO:0000313" key="8">
    <source>
        <dbReference type="Proteomes" id="UP000190959"/>
    </source>
</evidence>
<reference evidence="7 8" key="1">
    <citation type="submission" date="2017-02" db="EMBL/GenBank/DDBJ databases">
        <title>Genome sequence of Clostridium beijerinckii Br21.</title>
        <authorList>
            <person name="Fonseca B.C."/>
            <person name="Guazzaroni M.E."/>
            <person name="Riano-Pachon D.M."/>
            <person name="Reginatto V."/>
        </authorList>
    </citation>
    <scope>NUCLEOTIDE SEQUENCE [LARGE SCALE GENOMIC DNA]</scope>
    <source>
        <strain evidence="7 8">Br21</strain>
    </source>
</reference>
<protein>
    <recommendedName>
        <fullName evidence="9">ABC transporter substrate-binding protein</fullName>
    </recommendedName>
</protein>
<keyword evidence="4" id="KW-0564">Palmitate</keyword>
<keyword evidence="2 6" id="KW-0732">Signal</keyword>
<proteinExistence type="predicted"/>
<keyword evidence="1" id="KW-1003">Cell membrane</keyword>
<evidence type="ECO:0000256" key="1">
    <source>
        <dbReference type="ARBA" id="ARBA00022475"/>
    </source>
</evidence>
<organism evidence="7 8">
    <name type="scientific">Clostridium beijerinckii</name>
    <name type="common">Clostridium MP</name>
    <dbReference type="NCBI Taxonomy" id="1520"/>
    <lineage>
        <taxon>Bacteria</taxon>
        <taxon>Bacillati</taxon>
        <taxon>Bacillota</taxon>
        <taxon>Clostridia</taxon>
        <taxon>Eubacteriales</taxon>
        <taxon>Clostridiaceae</taxon>
        <taxon>Clostridium</taxon>
    </lineage>
</organism>
<dbReference type="SUPFAM" id="SSF53850">
    <property type="entry name" value="Periplasmic binding protein-like II"/>
    <property type="match status" value="1"/>
</dbReference>
<dbReference type="Pfam" id="PF01547">
    <property type="entry name" value="SBP_bac_1"/>
    <property type="match status" value="1"/>
</dbReference>
<dbReference type="InterPro" id="IPR006059">
    <property type="entry name" value="SBP"/>
</dbReference>
<name>A0A1S9N2Y0_CLOBE</name>
<comment type="caution">
    <text evidence="7">The sequence shown here is derived from an EMBL/GenBank/DDBJ whole genome shotgun (WGS) entry which is preliminary data.</text>
</comment>
<feature type="chain" id="PRO_5038662595" description="ABC transporter substrate-binding protein" evidence="6">
    <location>
        <begin position="31"/>
        <end position="480"/>
    </location>
</feature>
<evidence type="ECO:0000256" key="6">
    <source>
        <dbReference type="SAM" id="SignalP"/>
    </source>
</evidence>
<evidence type="ECO:0000313" key="7">
    <source>
        <dbReference type="EMBL" id="OOP71785.1"/>
    </source>
</evidence>
<keyword evidence="3" id="KW-0472">Membrane</keyword>
<dbReference type="RefSeq" id="WP_078116762.1">
    <property type="nucleotide sequence ID" value="NZ_MWMH01000007.1"/>
</dbReference>
<evidence type="ECO:0000256" key="4">
    <source>
        <dbReference type="ARBA" id="ARBA00023139"/>
    </source>
</evidence>
<dbReference type="PANTHER" id="PTHR43649">
    <property type="entry name" value="ARABINOSE-BINDING PROTEIN-RELATED"/>
    <property type="match status" value="1"/>
</dbReference>
<evidence type="ECO:0000256" key="2">
    <source>
        <dbReference type="ARBA" id="ARBA00022729"/>
    </source>
</evidence>
<dbReference type="InterPro" id="IPR050490">
    <property type="entry name" value="Bact_solute-bd_prot1"/>
</dbReference>
<dbReference type="EMBL" id="MWMH01000007">
    <property type="protein sequence ID" value="OOP71785.1"/>
    <property type="molecule type" value="Genomic_DNA"/>
</dbReference>
<dbReference type="AlphaFoldDB" id="A0A1S9N2Y0"/>
<gene>
    <name evidence="7" type="ORF">CBEIBR21_19525</name>
</gene>
<evidence type="ECO:0000256" key="3">
    <source>
        <dbReference type="ARBA" id="ARBA00023136"/>
    </source>
</evidence>
<accession>A0A1S9N2Y0</accession>
<dbReference type="PROSITE" id="PS51257">
    <property type="entry name" value="PROKAR_LIPOPROTEIN"/>
    <property type="match status" value="1"/>
</dbReference>
<evidence type="ECO:0000256" key="5">
    <source>
        <dbReference type="ARBA" id="ARBA00023288"/>
    </source>
</evidence>
<feature type="signal peptide" evidence="6">
    <location>
        <begin position="1"/>
        <end position="30"/>
    </location>
</feature>